<dbReference type="AlphaFoldDB" id="A0A2T2NMW1"/>
<sequence length="202" mass="22120">MAPPHPLRYLTSCSRLFENGASVRGGRPQGGSRDGGGDRGFWFMPQPRGGGVLLRWAVGGERRDGLNWREARLGGCLSNTGGRAQVQMAKTEKIISCWCSIRALDFFNESKDSPPGPLAIGSRRLVNVFRSRQCSASTSINVRPVGGVETCETGLHESRMWRFAEASCIVYPPNESTPTHCCTHLPTTTCLCCSRTLISRLF</sequence>
<proteinExistence type="predicted"/>
<name>A0A2T2NMW1_CORCC</name>
<feature type="region of interest" description="Disordered" evidence="1">
    <location>
        <begin position="20"/>
        <end position="39"/>
    </location>
</feature>
<evidence type="ECO:0000256" key="1">
    <source>
        <dbReference type="SAM" id="MobiDB-lite"/>
    </source>
</evidence>
<protein>
    <submittedName>
        <fullName evidence="2">Uncharacterized protein</fullName>
    </submittedName>
</protein>
<gene>
    <name evidence="2" type="ORF">BS50DRAFT_369899</name>
</gene>
<dbReference type="Proteomes" id="UP000240883">
    <property type="component" value="Unassembled WGS sequence"/>
</dbReference>
<accession>A0A2T2NMW1</accession>
<evidence type="ECO:0000313" key="3">
    <source>
        <dbReference type="Proteomes" id="UP000240883"/>
    </source>
</evidence>
<organism evidence="2 3">
    <name type="scientific">Corynespora cassiicola Philippines</name>
    <dbReference type="NCBI Taxonomy" id="1448308"/>
    <lineage>
        <taxon>Eukaryota</taxon>
        <taxon>Fungi</taxon>
        <taxon>Dikarya</taxon>
        <taxon>Ascomycota</taxon>
        <taxon>Pezizomycotina</taxon>
        <taxon>Dothideomycetes</taxon>
        <taxon>Pleosporomycetidae</taxon>
        <taxon>Pleosporales</taxon>
        <taxon>Corynesporascaceae</taxon>
        <taxon>Corynespora</taxon>
    </lineage>
</organism>
<dbReference type="EMBL" id="KZ678135">
    <property type="protein sequence ID" value="PSN66616.1"/>
    <property type="molecule type" value="Genomic_DNA"/>
</dbReference>
<keyword evidence="3" id="KW-1185">Reference proteome</keyword>
<evidence type="ECO:0000313" key="2">
    <source>
        <dbReference type="EMBL" id="PSN66616.1"/>
    </source>
</evidence>
<reference evidence="2 3" key="1">
    <citation type="journal article" date="2018" name="Front. Microbiol.">
        <title>Genome-Wide Analysis of Corynespora cassiicola Leaf Fall Disease Putative Effectors.</title>
        <authorList>
            <person name="Lopez D."/>
            <person name="Ribeiro S."/>
            <person name="Label P."/>
            <person name="Fumanal B."/>
            <person name="Venisse J.S."/>
            <person name="Kohler A."/>
            <person name="de Oliveira R.R."/>
            <person name="Labutti K."/>
            <person name="Lipzen A."/>
            <person name="Lail K."/>
            <person name="Bauer D."/>
            <person name="Ohm R.A."/>
            <person name="Barry K.W."/>
            <person name="Spatafora J."/>
            <person name="Grigoriev I.V."/>
            <person name="Martin F.M."/>
            <person name="Pujade-Renaud V."/>
        </authorList>
    </citation>
    <scope>NUCLEOTIDE SEQUENCE [LARGE SCALE GENOMIC DNA]</scope>
    <source>
        <strain evidence="2 3">Philippines</strain>
    </source>
</reference>